<feature type="transmembrane region" description="Helical" evidence="1">
    <location>
        <begin position="143"/>
        <end position="165"/>
    </location>
</feature>
<evidence type="ECO:0000313" key="2">
    <source>
        <dbReference type="EMBL" id="KAH3664067.1"/>
    </source>
</evidence>
<feature type="transmembrane region" description="Helical" evidence="1">
    <location>
        <begin position="110"/>
        <end position="131"/>
    </location>
</feature>
<dbReference type="AlphaFoldDB" id="A0A9P8P2M3"/>
<dbReference type="GeneID" id="70236746"/>
<keyword evidence="1" id="KW-0472">Membrane</keyword>
<reference evidence="2" key="1">
    <citation type="journal article" date="2021" name="Open Biol.">
        <title>Shared evolutionary footprints suggest mitochondrial oxidative damage underlies multiple complex I losses in fungi.</title>
        <authorList>
            <person name="Schikora-Tamarit M.A."/>
            <person name="Marcet-Houben M."/>
            <person name="Nosek J."/>
            <person name="Gabaldon T."/>
        </authorList>
    </citation>
    <scope>NUCLEOTIDE SEQUENCE</scope>
    <source>
        <strain evidence="2">CBS6075</strain>
    </source>
</reference>
<dbReference type="RefSeq" id="XP_046060347.1">
    <property type="nucleotide sequence ID" value="XM_046205896.1"/>
</dbReference>
<gene>
    <name evidence="2" type="ORF">OGAPHI_004781</name>
</gene>
<keyword evidence="3" id="KW-1185">Reference proteome</keyword>
<dbReference type="OrthoDB" id="2910933at2759"/>
<accession>A0A9P8P2M3</accession>
<name>A0A9P8P2M3_9ASCO</name>
<comment type="caution">
    <text evidence="2">The sequence shown here is derived from an EMBL/GenBank/DDBJ whole genome shotgun (WGS) entry which is preliminary data.</text>
</comment>
<proteinExistence type="predicted"/>
<organism evidence="2 3">
    <name type="scientific">Ogataea philodendri</name>
    <dbReference type="NCBI Taxonomy" id="1378263"/>
    <lineage>
        <taxon>Eukaryota</taxon>
        <taxon>Fungi</taxon>
        <taxon>Dikarya</taxon>
        <taxon>Ascomycota</taxon>
        <taxon>Saccharomycotina</taxon>
        <taxon>Pichiomycetes</taxon>
        <taxon>Pichiales</taxon>
        <taxon>Pichiaceae</taxon>
        <taxon>Ogataea</taxon>
    </lineage>
</organism>
<sequence>MRPGNNSGSYELKVPCAFESSSDLAPVTTILPDAKISAVVLGSLIRIITAAKRFGLYSALRACSAIVFSSKRQSRFTVATMFCNVGTIPEAAASSAIWSSMSKTFSSGSFLRMSYLSVSCCSSLTMSVGTIGKANEPCAVKALALAAVVGSFNESIFTTVIYLYYNSSSYKSIAPGKRCSIK</sequence>
<dbReference type="Proteomes" id="UP000769157">
    <property type="component" value="Unassembled WGS sequence"/>
</dbReference>
<evidence type="ECO:0000256" key="1">
    <source>
        <dbReference type="SAM" id="Phobius"/>
    </source>
</evidence>
<reference evidence="2" key="2">
    <citation type="submission" date="2021-01" db="EMBL/GenBank/DDBJ databases">
        <authorList>
            <person name="Schikora-Tamarit M.A."/>
        </authorList>
    </citation>
    <scope>NUCLEOTIDE SEQUENCE</scope>
    <source>
        <strain evidence="2">CBS6075</strain>
    </source>
</reference>
<keyword evidence="1" id="KW-0812">Transmembrane</keyword>
<keyword evidence="1" id="KW-1133">Transmembrane helix</keyword>
<evidence type="ECO:0000313" key="3">
    <source>
        <dbReference type="Proteomes" id="UP000769157"/>
    </source>
</evidence>
<dbReference type="EMBL" id="JAEUBE010000352">
    <property type="protein sequence ID" value="KAH3664067.1"/>
    <property type="molecule type" value="Genomic_DNA"/>
</dbReference>
<protein>
    <submittedName>
        <fullName evidence="2">Uncharacterized protein</fullName>
    </submittedName>
</protein>